<dbReference type="PATRIC" id="fig|162209.4.peg.4990"/>
<evidence type="ECO:0000313" key="2">
    <source>
        <dbReference type="EMBL" id="ALS25003.1"/>
    </source>
</evidence>
<reference evidence="2 3" key="2">
    <citation type="journal article" date="2016" name="Genome Announc.">
        <title>Complete Genome Sequences of Two Interactive Moderate Thermophiles, Paenibacillus napthalenovorans 32O-Y and Paenibacillus sp. 32O-W.</title>
        <authorList>
            <person name="Butler R.R.III."/>
            <person name="Wang J."/>
            <person name="Stark B.C."/>
            <person name="Pombert J.F."/>
        </authorList>
    </citation>
    <scope>NUCLEOTIDE SEQUENCE [LARGE SCALE GENOMIC DNA]</scope>
    <source>
        <strain evidence="2 3">32O-Y</strain>
    </source>
</reference>
<reference evidence="3" key="1">
    <citation type="submission" date="2015-12" db="EMBL/GenBank/DDBJ databases">
        <title>Complete genome sequences of two moderately thermophilic Paenibacillus species.</title>
        <authorList>
            <person name="Butler R.III."/>
            <person name="Wang J."/>
            <person name="Stark B.C."/>
            <person name="Pombert J.-F."/>
        </authorList>
    </citation>
    <scope>NUCLEOTIDE SEQUENCE [LARGE SCALE GENOMIC DNA]</scope>
    <source>
        <strain evidence="3">32O-Y</strain>
    </source>
</reference>
<feature type="domain" description="Acyl-CoA dehydrogenase/oxidase N-terminal" evidence="1">
    <location>
        <begin position="11"/>
        <end position="104"/>
    </location>
</feature>
<dbReference type="InterPro" id="IPR009100">
    <property type="entry name" value="AcylCoA_DH/oxidase_NM_dom_sf"/>
</dbReference>
<dbReference type="Gene3D" id="2.40.110.10">
    <property type="entry name" value="Butyryl-CoA Dehydrogenase, subunit A, domain 2"/>
    <property type="match status" value="1"/>
</dbReference>
<sequence length="352" mass="39471">MGTTERKHVIESCIQEKLKPVVRKIDSEAFYPLEFIKALGNAGVFQSRLPQSETLLRDTGLIEATSKTCMTTGFNLWCHLAAATYLRRSGNPYLRESVLPLLEDGRLRGGTGLSNPMKYYAGLEKLHLKARRVPGGYSVSGQLPMVSNLGTDHWFAIIASVGESQRIMAFVPCQNENLAMKEKIGYLALNGSATYSCSFHDVFIPDEWIISEQADDYVSQIRPVFVLYQIPLGFGVTAAAAESIEKAADRQGGCNRYLPIQSIEIRDELNRLKERLHRICTSPNVAEQWKPLLQLRLEVVSLTLRAVQADMLHQGGSAYLQVSDPSRRLREAYFLANLTPTVRHLEKLLQQM</sequence>
<proteinExistence type="predicted"/>
<dbReference type="PANTHER" id="PTHR43884">
    <property type="entry name" value="ACYL-COA DEHYDROGENASE"/>
    <property type="match status" value="1"/>
</dbReference>
<dbReference type="Gene3D" id="1.10.540.10">
    <property type="entry name" value="Acyl-CoA dehydrogenase/oxidase, N-terminal domain"/>
    <property type="match status" value="1"/>
</dbReference>
<evidence type="ECO:0000313" key="3">
    <source>
        <dbReference type="Proteomes" id="UP000061660"/>
    </source>
</evidence>
<name>A0A0U2INN8_9BACL</name>
<dbReference type="InterPro" id="IPR046373">
    <property type="entry name" value="Acyl-CoA_Oxase/DH_mid-dom_sf"/>
</dbReference>
<dbReference type="Pfam" id="PF02771">
    <property type="entry name" value="Acyl-CoA_dh_N"/>
    <property type="match status" value="1"/>
</dbReference>
<gene>
    <name evidence="2" type="ORF">IJ22_47410</name>
</gene>
<evidence type="ECO:0000259" key="1">
    <source>
        <dbReference type="Pfam" id="PF02771"/>
    </source>
</evidence>
<accession>A0A0U2INN8</accession>
<dbReference type="InterPro" id="IPR013786">
    <property type="entry name" value="AcylCoA_DH/ox_N"/>
</dbReference>
<keyword evidence="3" id="KW-1185">Reference proteome</keyword>
<dbReference type="SUPFAM" id="SSF56645">
    <property type="entry name" value="Acyl-CoA dehydrogenase NM domain-like"/>
    <property type="match status" value="1"/>
</dbReference>
<dbReference type="AlphaFoldDB" id="A0A0U2INN8"/>
<protein>
    <submittedName>
        <fullName evidence="2">Acyl-CoA dehydrogenase/oxidase</fullName>
    </submittedName>
</protein>
<dbReference type="GO" id="GO:0003995">
    <property type="term" value="F:acyl-CoA dehydrogenase activity"/>
    <property type="evidence" value="ECO:0007669"/>
    <property type="project" value="TreeGrafter"/>
</dbReference>
<dbReference type="RefSeq" id="WP_062410469.1">
    <property type="nucleotide sequence ID" value="NZ_CP013652.1"/>
</dbReference>
<dbReference type="EMBL" id="CP013652">
    <property type="protein sequence ID" value="ALS25003.1"/>
    <property type="molecule type" value="Genomic_DNA"/>
</dbReference>
<dbReference type="InterPro" id="IPR037069">
    <property type="entry name" value="AcylCoA_DH/ox_N_sf"/>
</dbReference>
<dbReference type="OrthoDB" id="2564795at2"/>
<organism evidence="2 3">
    <name type="scientific">Paenibacillus naphthalenovorans</name>
    <dbReference type="NCBI Taxonomy" id="162209"/>
    <lineage>
        <taxon>Bacteria</taxon>
        <taxon>Bacillati</taxon>
        <taxon>Bacillota</taxon>
        <taxon>Bacilli</taxon>
        <taxon>Bacillales</taxon>
        <taxon>Paenibacillaceae</taxon>
        <taxon>Paenibacillus</taxon>
    </lineage>
</organism>
<dbReference type="GO" id="GO:0050660">
    <property type="term" value="F:flavin adenine dinucleotide binding"/>
    <property type="evidence" value="ECO:0007669"/>
    <property type="project" value="InterPro"/>
</dbReference>
<dbReference type="STRING" id="162209.IJ22_47410"/>
<dbReference type="PANTHER" id="PTHR43884:SF12">
    <property type="entry name" value="ISOVALERYL-COA DEHYDROGENASE, MITOCHONDRIAL-RELATED"/>
    <property type="match status" value="1"/>
</dbReference>
<dbReference type="Proteomes" id="UP000061660">
    <property type="component" value="Chromosome"/>
</dbReference>
<dbReference type="KEGG" id="pnp:IJ22_47410"/>